<evidence type="ECO:0000256" key="3">
    <source>
        <dbReference type="ARBA" id="ARBA00023004"/>
    </source>
</evidence>
<feature type="domain" description="Cytochrome c" evidence="6">
    <location>
        <begin position="30"/>
        <end position="125"/>
    </location>
</feature>
<evidence type="ECO:0000256" key="4">
    <source>
        <dbReference type="PROSITE-ProRule" id="PRU00433"/>
    </source>
</evidence>
<feature type="transmembrane region" description="Helical" evidence="5">
    <location>
        <begin position="154"/>
        <end position="174"/>
    </location>
</feature>
<dbReference type="Pfam" id="PF00034">
    <property type="entry name" value="Cytochrom_C"/>
    <property type="match status" value="1"/>
</dbReference>
<keyword evidence="8" id="KW-1185">Reference proteome</keyword>
<dbReference type="SUPFAM" id="SSF48695">
    <property type="entry name" value="Multiheme cytochromes"/>
    <property type="match status" value="1"/>
</dbReference>
<dbReference type="RefSeq" id="WP_163282627.1">
    <property type="nucleotide sequence ID" value="NZ_JAAGVY010000001.1"/>
</dbReference>
<keyword evidence="5" id="KW-1133">Transmembrane helix</keyword>
<dbReference type="GO" id="GO:0020037">
    <property type="term" value="F:heme binding"/>
    <property type="evidence" value="ECO:0007669"/>
    <property type="project" value="InterPro"/>
</dbReference>
<evidence type="ECO:0000256" key="5">
    <source>
        <dbReference type="SAM" id="Phobius"/>
    </source>
</evidence>
<organism evidence="7 8">
    <name type="scientific">Cryomorpha ignava</name>
    <dbReference type="NCBI Taxonomy" id="101383"/>
    <lineage>
        <taxon>Bacteria</taxon>
        <taxon>Pseudomonadati</taxon>
        <taxon>Bacteroidota</taxon>
        <taxon>Flavobacteriia</taxon>
        <taxon>Flavobacteriales</taxon>
        <taxon>Cryomorphaceae</taxon>
        <taxon>Cryomorpha</taxon>
    </lineage>
</organism>
<dbReference type="GO" id="GO:0009055">
    <property type="term" value="F:electron transfer activity"/>
    <property type="evidence" value="ECO:0007669"/>
    <property type="project" value="InterPro"/>
</dbReference>
<proteinExistence type="predicted"/>
<evidence type="ECO:0000256" key="1">
    <source>
        <dbReference type="ARBA" id="ARBA00022617"/>
    </source>
</evidence>
<evidence type="ECO:0000259" key="6">
    <source>
        <dbReference type="PROSITE" id="PS51007"/>
    </source>
</evidence>
<keyword evidence="5" id="KW-0472">Membrane</keyword>
<feature type="transmembrane region" description="Helical" evidence="5">
    <location>
        <begin position="212"/>
        <end position="239"/>
    </location>
</feature>
<keyword evidence="3 4" id="KW-0408">Iron</keyword>
<dbReference type="InterPro" id="IPR036909">
    <property type="entry name" value="Cyt_c-like_dom_sf"/>
</dbReference>
<dbReference type="PANTHER" id="PTHR39425:SF1">
    <property type="entry name" value="CYTOCHROME C7-LIKE DOMAIN-CONTAINING PROTEIN"/>
    <property type="match status" value="1"/>
</dbReference>
<gene>
    <name evidence="7" type="ORF">G3O08_00085</name>
</gene>
<dbReference type="InterPro" id="IPR036280">
    <property type="entry name" value="Multihaem_cyt_sf"/>
</dbReference>
<name>A0A7K3WLI4_9FLAO</name>
<reference evidence="7 8" key="1">
    <citation type="submission" date="2020-02" db="EMBL/GenBank/DDBJ databases">
        <title>Out from the shadows clarifying the taxonomy of the family Cryomorphaceae and related taxa by utilizing the GTDB taxonomic framework.</title>
        <authorList>
            <person name="Bowman J.P."/>
        </authorList>
    </citation>
    <scope>NUCLEOTIDE SEQUENCE [LARGE SCALE GENOMIC DNA]</scope>
    <source>
        <strain evidence="7 8">QSSC 1-22</strain>
    </source>
</reference>
<dbReference type="EMBL" id="JAAGVY010000001">
    <property type="protein sequence ID" value="NEN21901.1"/>
    <property type="molecule type" value="Genomic_DNA"/>
</dbReference>
<dbReference type="PROSITE" id="PS51007">
    <property type="entry name" value="CYTC"/>
    <property type="match status" value="1"/>
</dbReference>
<dbReference type="PANTHER" id="PTHR39425">
    <property type="entry name" value="LIPOPROTEIN CYTOCHROME C"/>
    <property type="match status" value="1"/>
</dbReference>
<dbReference type="AlphaFoldDB" id="A0A7K3WLI4"/>
<dbReference type="Gene3D" id="1.10.760.10">
    <property type="entry name" value="Cytochrome c-like domain"/>
    <property type="match status" value="1"/>
</dbReference>
<keyword evidence="1 4" id="KW-0349">Heme</keyword>
<protein>
    <submittedName>
        <fullName evidence="7">C-type cytochrome</fullName>
    </submittedName>
</protein>
<dbReference type="Gene3D" id="3.90.10.10">
    <property type="entry name" value="Cytochrome C3"/>
    <property type="match status" value="2"/>
</dbReference>
<accession>A0A7K3WLI4</accession>
<evidence type="ECO:0000256" key="2">
    <source>
        <dbReference type="ARBA" id="ARBA00022723"/>
    </source>
</evidence>
<dbReference type="Proteomes" id="UP000486602">
    <property type="component" value="Unassembled WGS sequence"/>
</dbReference>
<keyword evidence="2 4" id="KW-0479">Metal-binding</keyword>
<dbReference type="CDD" id="cd08168">
    <property type="entry name" value="Cytochrom_C3"/>
    <property type="match status" value="2"/>
</dbReference>
<comment type="caution">
    <text evidence="7">The sequence shown here is derived from an EMBL/GenBank/DDBJ whole genome shotgun (WGS) entry which is preliminary data.</text>
</comment>
<dbReference type="SUPFAM" id="SSF46626">
    <property type="entry name" value="Cytochrome c"/>
    <property type="match status" value="1"/>
</dbReference>
<dbReference type="GO" id="GO:0046872">
    <property type="term" value="F:metal ion binding"/>
    <property type="evidence" value="ECO:0007669"/>
    <property type="project" value="UniProtKB-KW"/>
</dbReference>
<evidence type="ECO:0000313" key="8">
    <source>
        <dbReference type="Proteomes" id="UP000486602"/>
    </source>
</evidence>
<dbReference type="InterPro" id="IPR009056">
    <property type="entry name" value="Cyt_c-like_dom"/>
</dbReference>
<evidence type="ECO:0000313" key="7">
    <source>
        <dbReference type="EMBL" id="NEN21901.1"/>
    </source>
</evidence>
<sequence>MKHISKEHSTVLKLLWVAVLVFGVAAFSGVHAQDGEKLFKQNCSACHKVDKDLVGPALKGVQERWAGKEELLYEWIKNPAKVKDMGDPYVDKMLAEWMPKGGLMAAQLVNNEEIDAILKYVADWQPAVAAVPATGTADGAAQAPGAAADTGISAVWLIIVAFILLVLIFSLVGVRSSLTRLNSAILDSEGEEVAPALSSGERFKAWMWKNKTFVAIISILVLVYFTVLGYDALMGIGVYQGYTPEQPIKFNHTLHAGTNEIACVYCHSSALKSKHAGIPSANVCMNCHTGINEGQSAEGTAEIAKIYDAIGWDLESRSYTGEEKPIKWVKVHNLPDLAYFNHAQHYVVGEIECQECHGQIQQDYTVAGQFAPLTMGWCIDCHNNTAVRMDGNGYYDEVHERLVDHGKEELKKYLEDGTISVKDLGGWECSKCHY</sequence>
<keyword evidence="5" id="KW-0812">Transmembrane</keyword>